<dbReference type="RefSeq" id="WP_115292736.1">
    <property type="nucleotide sequence ID" value="NZ_UGUU01000002.1"/>
</dbReference>
<proteinExistence type="predicted"/>
<evidence type="ECO:0000256" key="2">
    <source>
        <dbReference type="ARBA" id="ARBA00022839"/>
    </source>
</evidence>
<accession>A0A379PP72</accession>
<dbReference type="GO" id="GO:0008408">
    <property type="term" value="F:3'-5' exonuclease activity"/>
    <property type="evidence" value="ECO:0007669"/>
    <property type="project" value="TreeGrafter"/>
</dbReference>
<organism evidence="4 5">
    <name type="scientific">Ectopseudomonas mendocina</name>
    <name type="common">Pseudomonas mendocina</name>
    <dbReference type="NCBI Taxonomy" id="300"/>
    <lineage>
        <taxon>Bacteria</taxon>
        <taxon>Pseudomonadati</taxon>
        <taxon>Pseudomonadota</taxon>
        <taxon>Gammaproteobacteria</taxon>
        <taxon>Pseudomonadales</taxon>
        <taxon>Pseudomonadaceae</taxon>
        <taxon>Ectopseudomonas</taxon>
    </lineage>
</organism>
<name>A0A379PP72_ECTME</name>
<evidence type="ECO:0000313" key="4">
    <source>
        <dbReference type="EMBL" id="SUE95879.1"/>
    </source>
</evidence>
<keyword evidence="4" id="KW-0548">Nucleotidyltransferase</keyword>
<keyword evidence="2" id="KW-0378">Hydrolase</keyword>
<keyword evidence="1" id="KW-0540">Nuclease</keyword>
<evidence type="ECO:0000256" key="1">
    <source>
        <dbReference type="ARBA" id="ARBA00022722"/>
    </source>
</evidence>
<dbReference type="Gene3D" id="3.30.420.10">
    <property type="entry name" value="Ribonuclease H-like superfamily/Ribonuclease H"/>
    <property type="match status" value="1"/>
</dbReference>
<dbReference type="GO" id="GO:0005829">
    <property type="term" value="C:cytosol"/>
    <property type="evidence" value="ECO:0007669"/>
    <property type="project" value="TreeGrafter"/>
</dbReference>
<dbReference type="EMBL" id="UGUU01000002">
    <property type="protein sequence ID" value="SUE95879.1"/>
    <property type="molecule type" value="Genomic_DNA"/>
</dbReference>
<dbReference type="InterPro" id="IPR036397">
    <property type="entry name" value="RNaseH_sf"/>
</dbReference>
<dbReference type="PANTHER" id="PTHR30231">
    <property type="entry name" value="DNA POLYMERASE III SUBUNIT EPSILON"/>
    <property type="match status" value="1"/>
</dbReference>
<reference evidence="4 5" key="1">
    <citation type="submission" date="2018-06" db="EMBL/GenBank/DDBJ databases">
        <authorList>
            <consortium name="Pathogen Informatics"/>
            <person name="Doyle S."/>
        </authorList>
    </citation>
    <scope>NUCLEOTIDE SEQUENCE [LARGE SCALE GENOMIC DNA]</scope>
    <source>
        <strain evidence="4 5">NCTC10899</strain>
    </source>
</reference>
<dbReference type="OrthoDB" id="7427781at2"/>
<dbReference type="GO" id="GO:0003676">
    <property type="term" value="F:nucleic acid binding"/>
    <property type="evidence" value="ECO:0007669"/>
    <property type="project" value="InterPro"/>
</dbReference>
<dbReference type="SUPFAM" id="SSF53098">
    <property type="entry name" value="Ribonuclease H-like"/>
    <property type="match status" value="1"/>
</dbReference>
<dbReference type="Proteomes" id="UP000254260">
    <property type="component" value="Unassembled WGS sequence"/>
</dbReference>
<dbReference type="AlphaFoldDB" id="A0A379PP72"/>
<dbReference type="GO" id="GO:0003887">
    <property type="term" value="F:DNA-directed DNA polymerase activity"/>
    <property type="evidence" value="ECO:0007669"/>
    <property type="project" value="UniProtKB-EC"/>
</dbReference>
<sequence length="193" mass="21350">MSEIAIAFGDIETTGLKQEDGHRIIEIAFSMWRYNCATGDKRKVGKTWVQRINPLRAIDPGAEAVHGISLASLRGQPVWEDVAPKVHKLLAMTTVFVAHNGEGFDAPFIALELIRVGYKIPNFKVFDTMLEGRAATAYGKVPNLKELCWATGVDYDTDAAHAADYDVEVMENAYWNGIQMGMFPTPGDFVSKL</sequence>
<dbReference type="InterPro" id="IPR013520">
    <property type="entry name" value="Ribonucl_H"/>
</dbReference>
<keyword evidence="2" id="KW-0269">Exonuclease</keyword>
<dbReference type="GO" id="GO:0045004">
    <property type="term" value="P:DNA replication proofreading"/>
    <property type="evidence" value="ECO:0007669"/>
    <property type="project" value="TreeGrafter"/>
</dbReference>
<dbReference type="Pfam" id="PF00929">
    <property type="entry name" value="RNase_T"/>
    <property type="match status" value="1"/>
</dbReference>
<feature type="domain" description="Exonuclease" evidence="3">
    <location>
        <begin position="5"/>
        <end position="183"/>
    </location>
</feature>
<protein>
    <submittedName>
        <fullName evidence="4">DNA polymerase III subunit epsilon</fullName>
        <ecNumber evidence="4">2.7.7.7</ecNumber>
    </submittedName>
</protein>
<dbReference type="InterPro" id="IPR012337">
    <property type="entry name" value="RNaseH-like_sf"/>
</dbReference>
<dbReference type="EC" id="2.7.7.7" evidence="4"/>
<dbReference type="CDD" id="cd06127">
    <property type="entry name" value="DEDDh"/>
    <property type="match status" value="1"/>
</dbReference>
<gene>
    <name evidence="4" type="primary">dnaQ_2</name>
    <name evidence="4" type="ORF">NCTC10899_05120</name>
</gene>
<keyword evidence="4" id="KW-0808">Transferase</keyword>
<evidence type="ECO:0000313" key="5">
    <source>
        <dbReference type="Proteomes" id="UP000254260"/>
    </source>
</evidence>
<evidence type="ECO:0000259" key="3">
    <source>
        <dbReference type="SMART" id="SM00479"/>
    </source>
</evidence>
<dbReference type="SMART" id="SM00479">
    <property type="entry name" value="EXOIII"/>
    <property type="match status" value="1"/>
</dbReference>
<dbReference type="PANTHER" id="PTHR30231:SF41">
    <property type="entry name" value="DNA POLYMERASE III SUBUNIT EPSILON"/>
    <property type="match status" value="1"/>
</dbReference>